<feature type="signal peptide" evidence="1">
    <location>
        <begin position="1"/>
        <end position="18"/>
    </location>
</feature>
<sequence length="268" mass="27666">MRGWTACAGAAASLAILAAGCTIPSGGSARTSTITSTVTVEPAPELQTGDWARAVDAVEQDTGAVVAVAWSDGGVAGSLSDVTAWSTIKVPLSIAAARLHPGTQPSIDAAIMRSDNDAARQLWEHLGGGEQAAQAVEAVLREAGDPTEVQPFVTRPEFSAFGQTQWGFVEQAQFASHLPELEASDAVLAPMQAIDPSQAYGLGRLPGVAFKGGWGPDTQGRYVVRQFGVVDGRGVAIAAMAPDGTYESAQVILDRLASEVVAPQVGVW</sequence>
<reference evidence="3" key="2">
    <citation type="submission" date="2015-05" db="EMBL/GenBank/DDBJ databases">
        <title>Complete genome sequence of Corynebacterium uterequi DSM 45634, isolated from the uterus of a maiden mare.</title>
        <authorList>
            <person name="Ruckert C."/>
            <person name="Albersmeier A."/>
            <person name="Winkler A."/>
            <person name="Tauch A."/>
        </authorList>
    </citation>
    <scope>NUCLEOTIDE SEQUENCE [LARGE SCALE GENOMIC DNA]</scope>
    <source>
        <strain evidence="3">DSM 45634</strain>
    </source>
</reference>
<gene>
    <name evidence="2" type="ORF">CUTER_01530</name>
</gene>
<organism evidence="2 3">
    <name type="scientific">Corynebacterium uterequi</name>
    <dbReference type="NCBI Taxonomy" id="1072256"/>
    <lineage>
        <taxon>Bacteria</taxon>
        <taxon>Bacillati</taxon>
        <taxon>Actinomycetota</taxon>
        <taxon>Actinomycetes</taxon>
        <taxon>Mycobacteriales</taxon>
        <taxon>Corynebacteriaceae</taxon>
        <taxon>Corynebacterium</taxon>
    </lineage>
</organism>
<proteinExistence type="predicted"/>
<dbReference type="PROSITE" id="PS51257">
    <property type="entry name" value="PROKAR_LIPOPROTEIN"/>
    <property type="match status" value="1"/>
</dbReference>
<feature type="chain" id="PRO_5038358383" description="Beta-lactamase class A" evidence="1">
    <location>
        <begin position="19"/>
        <end position="268"/>
    </location>
</feature>
<dbReference type="SUPFAM" id="SSF56601">
    <property type="entry name" value="beta-lactamase/transpeptidase-like"/>
    <property type="match status" value="1"/>
</dbReference>
<dbReference type="KEGG" id="cut:CUTER_01530"/>
<dbReference type="AlphaFoldDB" id="A0A0G3HGR1"/>
<dbReference type="Proteomes" id="UP000035548">
    <property type="component" value="Chromosome"/>
</dbReference>
<accession>A0A0G3HGR1</accession>
<evidence type="ECO:0000313" key="3">
    <source>
        <dbReference type="Proteomes" id="UP000035548"/>
    </source>
</evidence>
<keyword evidence="3" id="KW-1185">Reference proteome</keyword>
<evidence type="ECO:0000313" key="2">
    <source>
        <dbReference type="EMBL" id="AKK10322.1"/>
    </source>
</evidence>
<dbReference type="Gene3D" id="3.40.710.10">
    <property type="entry name" value="DD-peptidase/beta-lactamase superfamily"/>
    <property type="match status" value="1"/>
</dbReference>
<dbReference type="InterPro" id="IPR012338">
    <property type="entry name" value="Beta-lactam/transpept-like"/>
</dbReference>
<dbReference type="EMBL" id="CP011546">
    <property type="protein sequence ID" value="AKK10322.1"/>
    <property type="molecule type" value="Genomic_DNA"/>
</dbReference>
<dbReference type="PATRIC" id="fig|1072256.5.peg.295"/>
<evidence type="ECO:0000256" key="1">
    <source>
        <dbReference type="SAM" id="SignalP"/>
    </source>
</evidence>
<dbReference type="STRING" id="1072256.CUTER_01530"/>
<dbReference type="OrthoDB" id="3729831at2"/>
<keyword evidence="1" id="KW-0732">Signal</keyword>
<protein>
    <recommendedName>
        <fullName evidence="4">Beta-lactamase class A</fullName>
    </recommendedName>
</protein>
<name>A0A0G3HGR1_9CORY</name>
<reference evidence="2 3" key="1">
    <citation type="journal article" date="2015" name="Genome Announc.">
        <title>Virulence Factor Genes Detected in the Complete Genome Sequence of Corynebacterium uterequi DSM 45634, Isolated from the Uterus of a Maiden Mare.</title>
        <authorList>
            <person name="Ruckert C."/>
            <person name="Kriete M."/>
            <person name="Jaenicke S."/>
            <person name="Winkler A."/>
            <person name="Tauch A."/>
        </authorList>
    </citation>
    <scope>NUCLEOTIDE SEQUENCE [LARGE SCALE GENOMIC DNA]</scope>
    <source>
        <strain evidence="2 3">DSM 45634</strain>
    </source>
</reference>
<evidence type="ECO:0008006" key="4">
    <source>
        <dbReference type="Google" id="ProtNLM"/>
    </source>
</evidence>